<accession>A0ABX1SER8</accession>
<evidence type="ECO:0000256" key="1">
    <source>
        <dbReference type="SAM" id="MobiDB-lite"/>
    </source>
</evidence>
<dbReference type="Proteomes" id="UP000820669">
    <property type="component" value="Unassembled WGS sequence"/>
</dbReference>
<feature type="compositionally biased region" description="Basic and acidic residues" evidence="1">
    <location>
        <begin position="1"/>
        <end position="10"/>
    </location>
</feature>
<evidence type="ECO:0000313" key="3">
    <source>
        <dbReference type="Proteomes" id="UP000820669"/>
    </source>
</evidence>
<comment type="caution">
    <text evidence="2">The sequence shown here is derived from an EMBL/GenBank/DDBJ whole genome shotgun (WGS) entry which is preliminary data.</text>
</comment>
<proteinExistence type="predicted"/>
<feature type="compositionally biased region" description="Low complexity" evidence="1">
    <location>
        <begin position="122"/>
        <end position="132"/>
    </location>
</feature>
<name>A0ABX1SER8_9PSEU</name>
<evidence type="ECO:0000313" key="2">
    <source>
        <dbReference type="EMBL" id="NMH98973.1"/>
    </source>
</evidence>
<keyword evidence="3" id="KW-1185">Reference proteome</keyword>
<feature type="region of interest" description="Disordered" evidence="1">
    <location>
        <begin position="82"/>
        <end position="132"/>
    </location>
</feature>
<feature type="region of interest" description="Disordered" evidence="1">
    <location>
        <begin position="1"/>
        <end position="48"/>
    </location>
</feature>
<gene>
    <name evidence="2" type="ORF">HF526_16895</name>
</gene>
<sequence>MPRGEPDPALRRPSAIDDLDGPGDADPAGPGLPIGTDGADTDGDGDADTVLTIDGADLVLHTDLDGDGLADQVLRIGPGGTTVDATAGPGAAAVRAGAENGAENGSEHGLDAGSAADPDPGPWWWPWRWPVG</sequence>
<protein>
    <submittedName>
        <fullName evidence="2">Uncharacterized protein</fullName>
    </submittedName>
</protein>
<feature type="compositionally biased region" description="Low complexity" evidence="1">
    <location>
        <begin position="82"/>
        <end position="104"/>
    </location>
</feature>
<feature type="compositionally biased region" description="Low complexity" evidence="1">
    <location>
        <begin position="24"/>
        <end position="38"/>
    </location>
</feature>
<organism evidence="2 3">
    <name type="scientific">Pseudonocardia acidicola</name>
    <dbReference type="NCBI Taxonomy" id="2724939"/>
    <lineage>
        <taxon>Bacteria</taxon>
        <taxon>Bacillati</taxon>
        <taxon>Actinomycetota</taxon>
        <taxon>Actinomycetes</taxon>
        <taxon>Pseudonocardiales</taxon>
        <taxon>Pseudonocardiaceae</taxon>
        <taxon>Pseudonocardia</taxon>
    </lineage>
</organism>
<dbReference type="RefSeq" id="WP_169382414.1">
    <property type="nucleotide sequence ID" value="NZ_JAAXLA010000029.1"/>
</dbReference>
<reference evidence="2 3" key="1">
    <citation type="submission" date="2020-04" db="EMBL/GenBank/DDBJ databases">
        <authorList>
            <person name="Klaysubun C."/>
            <person name="Duangmal K."/>
            <person name="Lipun K."/>
        </authorList>
    </citation>
    <scope>NUCLEOTIDE SEQUENCE [LARGE SCALE GENOMIC DNA]</scope>
    <source>
        <strain evidence="2 3">K10HN5</strain>
    </source>
</reference>
<dbReference type="EMBL" id="JAAXLA010000029">
    <property type="protein sequence ID" value="NMH98973.1"/>
    <property type="molecule type" value="Genomic_DNA"/>
</dbReference>